<feature type="transmembrane region" description="Helical" evidence="2">
    <location>
        <begin position="73"/>
        <end position="95"/>
    </location>
</feature>
<dbReference type="AlphaFoldDB" id="A0A561BMI2"/>
<evidence type="ECO:0008006" key="5">
    <source>
        <dbReference type="Google" id="ProtNLM"/>
    </source>
</evidence>
<reference evidence="3 4" key="1">
    <citation type="submission" date="2019-06" db="EMBL/GenBank/DDBJ databases">
        <title>Sequencing the genomes of 1000 actinobacteria strains.</title>
        <authorList>
            <person name="Klenk H.-P."/>
        </authorList>
    </citation>
    <scope>NUCLEOTIDE SEQUENCE [LARGE SCALE GENOMIC DNA]</scope>
    <source>
        <strain evidence="3 4">DSM 24683</strain>
    </source>
</reference>
<keyword evidence="4" id="KW-1185">Reference proteome</keyword>
<evidence type="ECO:0000256" key="1">
    <source>
        <dbReference type="SAM" id="MobiDB-lite"/>
    </source>
</evidence>
<feature type="transmembrane region" description="Helical" evidence="2">
    <location>
        <begin position="302"/>
        <end position="323"/>
    </location>
</feature>
<evidence type="ECO:0000313" key="3">
    <source>
        <dbReference type="EMBL" id="TWD80059.1"/>
    </source>
</evidence>
<proteinExistence type="predicted"/>
<feature type="transmembrane region" description="Helical" evidence="2">
    <location>
        <begin position="416"/>
        <end position="433"/>
    </location>
</feature>
<feature type="compositionally biased region" description="Basic and acidic residues" evidence="1">
    <location>
        <begin position="22"/>
        <end position="47"/>
    </location>
</feature>
<keyword evidence="2" id="KW-0472">Membrane</keyword>
<feature type="transmembrane region" description="Helical" evidence="2">
    <location>
        <begin position="276"/>
        <end position="295"/>
    </location>
</feature>
<dbReference type="EMBL" id="VIVK01000001">
    <property type="protein sequence ID" value="TWD80059.1"/>
    <property type="molecule type" value="Genomic_DNA"/>
</dbReference>
<protein>
    <recommendedName>
        <fullName evidence="5">Integral membrane protein</fullName>
    </recommendedName>
</protein>
<evidence type="ECO:0000313" key="4">
    <source>
        <dbReference type="Proteomes" id="UP000318380"/>
    </source>
</evidence>
<sequence length="473" mass="49672">MSDALENQVGKPTPDGAVTDNEAVKDESGLRDDERAELDRLRAEVSEYRQGGGDDGSAAPPQPRRRRITWRSVVSFLLILIGCVLMPLSVVGVWAKNQVTNTDRYIATVTPLASDPGVQDAVADRITAEIFNYVDVAALTNQAVTVLANQGLPPAVATQLRGLAGPVTNAVQGFVRGKVGDVVASDAFKDAWVTANRVAHEQMVAALSGEGQGAVKVSEGTVSIDLGPFVAAAKQSLVQAGFNAAQRIPDIHPSFTLFASSDLAKAQTGYKLLEKVGTYLPFIALGLIALGVYVASGHRRALIGAGLGIAVSMVLLGAAIALARSAYLDRIPENVLSTTTAASVFDILVRFARAGLRMVLVVGLVIAAAAFFSGPSVTAVRTREGVKSATRWLRERGDKAGLRTGPVGSWVHHNLTVLRIAVVAIAALWFVFLDRPTGKDVLIISGVAVLVLLILEFLARPPHPEAAGTSGAA</sequence>
<feature type="transmembrane region" description="Helical" evidence="2">
    <location>
        <begin position="359"/>
        <end position="380"/>
    </location>
</feature>
<keyword evidence="2" id="KW-1133">Transmembrane helix</keyword>
<gene>
    <name evidence="3" type="ORF">FB561_1131</name>
</gene>
<comment type="caution">
    <text evidence="3">The sequence shown here is derived from an EMBL/GenBank/DDBJ whole genome shotgun (WGS) entry which is preliminary data.</text>
</comment>
<accession>A0A561BMI2</accession>
<dbReference type="RefSeq" id="WP_145803720.1">
    <property type="nucleotide sequence ID" value="NZ_VIVK01000001.1"/>
</dbReference>
<dbReference type="OrthoDB" id="4350291at2"/>
<name>A0A561BMI2_9ACTN</name>
<feature type="region of interest" description="Disordered" evidence="1">
    <location>
        <begin position="1"/>
        <end position="64"/>
    </location>
</feature>
<feature type="transmembrane region" description="Helical" evidence="2">
    <location>
        <begin position="440"/>
        <end position="459"/>
    </location>
</feature>
<keyword evidence="2" id="KW-0812">Transmembrane</keyword>
<evidence type="ECO:0000256" key="2">
    <source>
        <dbReference type="SAM" id="Phobius"/>
    </source>
</evidence>
<organism evidence="3 4">
    <name type="scientific">Kribbella amoyensis</name>
    <dbReference type="NCBI Taxonomy" id="996641"/>
    <lineage>
        <taxon>Bacteria</taxon>
        <taxon>Bacillati</taxon>
        <taxon>Actinomycetota</taxon>
        <taxon>Actinomycetes</taxon>
        <taxon>Propionibacteriales</taxon>
        <taxon>Kribbellaceae</taxon>
        <taxon>Kribbella</taxon>
    </lineage>
</organism>
<dbReference type="Proteomes" id="UP000318380">
    <property type="component" value="Unassembled WGS sequence"/>
</dbReference>